<dbReference type="Gene3D" id="3.40.50.720">
    <property type="entry name" value="NAD(P)-binding Rossmann-like Domain"/>
    <property type="match status" value="1"/>
</dbReference>
<dbReference type="SUPFAM" id="SSF51735">
    <property type="entry name" value="NAD(P)-binding Rossmann-fold domains"/>
    <property type="match status" value="1"/>
</dbReference>
<dbReference type="InterPro" id="IPR016040">
    <property type="entry name" value="NAD(P)-bd_dom"/>
</dbReference>
<dbReference type="Pfam" id="PF13460">
    <property type="entry name" value="NAD_binding_10"/>
    <property type="match status" value="1"/>
</dbReference>
<dbReference type="EMBL" id="JAGIOE010000001">
    <property type="protein sequence ID" value="MBP2373315.1"/>
    <property type="molecule type" value="Genomic_DNA"/>
</dbReference>
<evidence type="ECO:0000313" key="3">
    <source>
        <dbReference type="Proteomes" id="UP000766570"/>
    </source>
</evidence>
<organism evidence="2 3">
    <name type="scientific">Paeniglutamicibacter psychrophenolicus</name>
    <dbReference type="NCBI Taxonomy" id="257454"/>
    <lineage>
        <taxon>Bacteria</taxon>
        <taxon>Bacillati</taxon>
        <taxon>Actinomycetota</taxon>
        <taxon>Actinomycetes</taxon>
        <taxon>Micrococcales</taxon>
        <taxon>Micrococcaceae</taxon>
        <taxon>Paeniglutamicibacter</taxon>
    </lineage>
</organism>
<dbReference type="InterPro" id="IPR036291">
    <property type="entry name" value="NAD(P)-bd_dom_sf"/>
</dbReference>
<accession>A0ABS4WAW9</accession>
<proteinExistence type="predicted"/>
<dbReference type="Proteomes" id="UP000766570">
    <property type="component" value="Unassembled WGS sequence"/>
</dbReference>
<comment type="caution">
    <text evidence="2">The sequence shown here is derived from an EMBL/GenBank/DDBJ whole genome shotgun (WGS) entry which is preliminary data.</text>
</comment>
<dbReference type="PANTHER" id="PTHR15020">
    <property type="entry name" value="FLAVIN REDUCTASE-RELATED"/>
    <property type="match status" value="1"/>
</dbReference>
<gene>
    <name evidence="2" type="ORF">JOF46_001227</name>
</gene>
<dbReference type="PANTHER" id="PTHR15020:SF50">
    <property type="entry name" value="UPF0659 PROTEIN YMR090W"/>
    <property type="match status" value="1"/>
</dbReference>
<sequence>MKVTIIGGHGKVALLAAAELAKRGDTVTSVIRNPDHVAEIAATGATALVLDIENASAAEMAEAFKGADAIVWSAGAGGGSPERTYAVDRDAAIRSMIAAELAGIARYVMVSFLTASTEHLVPLDDPFYPYMAAKIAADEHLRASTLDYTILGPGVLTLDGPTGLLDPAPDLASDTLTSRSNTALAIVAALDQPASIGKTINFTDGTVPVAEVVAGA</sequence>
<evidence type="ECO:0000259" key="1">
    <source>
        <dbReference type="Pfam" id="PF13460"/>
    </source>
</evidence>
<protein>
    <submittedName>
        <fullName evidence="2">Uncharacterized protein YbjT (DUF2867 family)</fullName>
    </submittedName>
</protein>
<keyword evidence="3" id="KW-1185">Reference proteome</keyword>
<name>A0ABS4WAW9_9MICC</name>
<reference evidence="2 3" key="1">
    <citation type="submission" date="2021-03" db="EMBL/GenBank/DDBJ databases">
        <title>Sequencing the genomes of 1000 actinobacteria strains.</title>
        <authorList>
            <person name="Klenk H.-P."/>
        </authorList>
    </citation>
    <scope>NUCLEOTIDE SEQUENCE [LARGE SCALE GENOMIC DNA]</scope>
    <source>
        <strain evidence="2 3">DSM 15454</strain>
    </source>
</reference>
<evidence type="ECO:0000313" key="2">
    <source>
        <dbReference type="EMBL" id="MBP2373315.1"/>
    </source>
</evidence>
<feature type="domain" description="NAD(P)-binding" evidence="1">
    <location>
        <begin position="7"/>
        <end position="193"/>
    </location>
</feature>